<feature type="non-terminal residue" evidence="3">
    <location>
        <position position="77"/>
    </location>
</feature>
<reference evidence="3" key="1">
    <citation type="submission" date="2023-10" db="EMBL/GenBank/DDBJ databases">
        <title>Genome assembly of Pristionchus species.</title>
        <authorList>
            <person name="Yoshida K."/>
            <person name="Sommer R.J."/>
        </authorList>
    </citation>
    <scope>NUCLEOTIDE SEQUENCE</scope>
    <source>
        <strain evidence="3">RS0144</strain>
    </source>
</reference>
<sequence>EMIYTVQHLNVYKPANDTRVLPTQVRTAGNSAMCGVDFLTIGQELVLTGSVEPSHLEIDLCSYAVIDKEEAEQLRSQ</sequence>
<dbReference type="Pfam" id="PF00965">
    <property type="entry name" value="TIMP"/>
    <property type="match status" value="1"/>
</dbReference>
<comment type="caution">
    <text evidence="3">The sequence shown here is derived from an EMBL/GenBank/DDBJ whole genome shotgun (WGS) entry which is preliminary data.</text>
</comment>
<dbReference type="AlphaFoldDB" id="A0AAV5SGC0"/>
<evidence type="ECO:0000313" key="3">
    <source>
        <dbReference type="EMBL" id="GMS82407.1"/>
    </source>
</evidence>
<accession>A0AAV5SGC0</accession>
<organism evidence="3 4">
    <name type="scientific">Pristionchus entomophagus</name>
    <dbReference type="NCBI Taxonomy" id="358040"/>
    <lineage>
        <taxon>Eukaryota</taxon>
        <taxon>Metazoa</taxon>
        <taxon>Ecdysozoa</taxon>
        <taxon>Nematoda</taxon>
        <taxon>Chromadorea</taxon>
        <taxon>Rhabditida</taxon>
        <taxon>Rhabditina</taxon>
        <taxon>Diplogasteromorpha</taxon>
        <taxon>Diplogasteroidea</taxon>
        <taxon>Neodiplogasteridae</taxon>
        <taxon>Pristionchus</taxon>
    </lineage>
</organism>
<keyword evidence="4" id="KW-1185">Reference proteome</keyword>
<evidence type="ECO:0000256" key="1">
    <source>
        <dbReference type="ARBA" id="ARBA00004613"/>
    </source>
</evidence>
<dbReference type="Proteomes" id="UP001432027">
    <property type="component" value="Unassembled WGS sequence"/>
</dbReference>
<dbReference type="InterPro" id="IPR008993">
    <property type="entry name" value="TIMP-like_OB-fold"/>
</dbReference>
<dbReference type="EMBL" id="BTSX01000002">
    <property type="protein sequence ID" value="GMS82407.1"/>
    <property type="molecule type" value="Genomic_DNA"/>
</dbReference>
<keyword evidence="2" id="KW-0964">Secreted</keyword>
<comment type="subcellular location">
    <subcellularLocation>
        <location evidence="1">Secreted</location>
    </subcellularLocation>
</comment>
<evidence type="ECO:0000313" key="4">
    <source>
        <dbReference type="Proteomes" id="UP001432027"/>
    </source>
</evidence>
<protein>
    <submittedName>
        <fullName evidence="3">Uncharacterized protein</fullName>
    </submittedName>
</protein>
<gene>
    <name evidence="3" type="ORF">PENTCL1PPCAC_4582</name>
</gene>
<feature type="non-terminal residue" evidence="3">
    <location>
        <position position="1"/>
    </location>
</feature>
<name>A0AAV5SGC0_9BILA</name>
<dbReference type="InterPro" id="IPR001820">
    <property type="entry name" value="TIMP"/>
</dbReference>
<dbReference type="Gene3D" id="2.40.50.120">
    <property type="match status" value="1"/>
</dbReference>
<dbReference type="GO" id="GO:0005576">
    <property type="term" value="C:extracellular region"/>
    <property type="evidence" value="ECO:0007669"/>
    <property type="project" value="UniProtKB-SubCell"/>
</dbReference>
<evidence type="ECO:0000256" key="2">
    <source>
        <dbReference type="ARBA" id="ARBA00022525"/>
    </source>
</evidence>
<dbReference type="SUPFAM" id="SSF50242">
    <property type="entry name" value="TIMP-like"/>
    <property type="match status" value="1"/>
</dbReference>
<proteinExistence type="predicted"/>
<dbReference type="GO" id="GO:0008191">
    <property type="term" value="F:metalloendopeptidase inhibitor activity"/>
    <property type="evidence" value="ECO:0007669"/>
    <property type="project" value="InterPro"/>
</dbReference>